<organism evidence="5 6">
    <name type="scientific">Massarina eburnea CBS 473.64</name>
    <dbReference type="NCBI Taxonomy" id="1395130"/>
    <lineage>
        <taxon>Eukaryota</taxon>
        <taxon>Fungi</taxon>
        <taxon>Dikarya</taxon>
        <taxon>Ascomycota</taxon>
        <taxon>Pezizomycotina</taxon>
        <taxon>Dothideomycetes</taxon>
        <taxon>Pleosporomycetidae</taxon>
        <taxon>Pleosporales</taxon>
        <taxon>Massarineae</taxon>
        <taxon>Massarinaceae</taxon>
        <taxon>Massarina</taxon>
    </lineage>
</organism>
<feature type="region of interest" description="Disordered" evidence="2">
    <location>
        <begin position="189"/>
        <end position="219"/>
    </location>
</feature>
<dbReference type="GO" id="GO:0000398">
    <property type="term" value="P:mRNA splicing, via spliceosome"/>
    <property type="evidence" value="ECO:0007669"/>
    <property type="project" value="TreeGrafter"/>
</dbReference>
<proteinExistence type="inferred from homology"/>
<feature type="compositionally biased region" description="Basic and acidic residues" evidence="2">
    <location>
        <begin position="202"/>
        <end position="211"/>
    </location>
</feature>
<dbReference type="InterPro" id="IPR040194">
    <property type="entry name" value="Cwf19-like"/>
</dbReference>
<reference evidence="5" key="1">
    <citation type="journal article" date="2020" name="Stud. Mycol.">
        <title>101 Dothideomycetes genomes: a test case for predicting lifestyles and emergence of pathogens.</title>
        <authorList>
            <person name="Haridas S."/>
            <person name="Albert R."/>
            <person name="Binder M."/>
            <person name="Bloem J."/>
            <person name="Labutti K."/>
            <person name="Salamov A."/>
            <person name="Andreopoulos B."/>
            <person name="Baker S."/>
            <person name="Barry K."/>
            <person name="Bills G."/>
            <person name="Bluhm B."/>
            <person name="Cannon C."/>
            <person name="Castanera R."/>
            <person name="Culley D."/>
            <person name="Daum C."/>
            <person name="Ezra D."/>
            <person name="Gonzalez J."/>
            <person name="Henrissat B."/>
            <person name="Kuo A."/>
            <person name="Liang C."/>
            <person name="Lipzen A."/>
            <person name="Lutzoni F."/>
            <person name="Magnuson J."/>
            <person name="Mondo S."/>
            <person name="Nolan M."/>
            <person name="Ohm R."/>
            <person name="Pangilinan J."/>
            <person name="Park H.-J."/>
            <person name="Ramirez L."/>
            <person name="Alfaro M."/>
            <person name="Sun H."/>
            <person name="Tritt A."/>
            <person name="Yoshinaga Y."/>
            <person name="Zwiers L.-H."/>
            <person name="Turgeon B."/>
            <person name="Goodwin S."/>
            <person name="Spatafora J."/>
            <person name="Crous P."/>
            <person name="Grigoriev I."/>
        </authorList>
    </citation>
    <scope>NUCLEOTIDE SEQUENCE</scope>
    <source>
        <strain evidence="5">CBS 473.64</strain>
    </source>
</reference>
<dbReference type="AlphaFoldDB" id="A0A6A6RTT8"/>
<dbReference type="PANTHER" id="PTHR12072">
    <property type="entry name" value="CWF19, CELL CYCLE CONTROL PROTEIN"/>
    <property type="match status" value="1"/>
</dbReference>
<feature type="domain" description="Cwf19-like C-terminal" evidence="4">
    <location>
        <begin position="491"/>
        <end position="616"/>
    </location>
</feature>
<evidence type="ECO:0000256" key="1">
    <source>
        <dbReference type="ARBA" id="ARBA00006795"/>
    </source>
</evidence>
<dbReference type="GO" id="GO:0071014">
    <property type="term" value="C:post-mRNA release spliceosomal complex"/>
    <property type="evidence" value="ECO:0007669"/>
    <property type="project" value="TreeGrafter"/>
</dbReference>
<gene>
    <name evidence="5" type="ORF">P280DRAFT_500350</name>
</gene>
<accession>A0A6A6RTT8</accession>
<feature type="compositionally biased region" description="Basic and acidic residues" evidence="2">
    <location>
        <begin position="65"/>
        <end position="74"/>
    </location>
</feature>
<dbReference type="OrthoDB" id="2113965at2759"/>
<feature type="compositionally biased region" description="Basic and acidic residues" evidence="2">
    <location>
        <begin position="32"/>
        <end position="42"/>
    </location>
</feature>
<feature type="region of interest" description="Disordered" evidence="2">
    <location>
        <begin position="1"/>
        <end position="138"/>
    </location>
</feature>
<dbReference type="InterPro" id="IPR006768">
    <property type="entry name" value="Cwf19-like_C_dom-1"/>
</dbReference>
<protein>
    <recommendedName>
        <fullName evidence="7">Cell cycle control protein cwf19</fullName>
    </recommendedName>
</protein>
<keyword evidence="6" id="KW-1185">Reference proteome</keyword>
<evidence type="ECO:0000313" key="5">
    <source>
        <dbReference type="EMBL" id="KAF2638111.1"/>
    </source>
</evidence>
<dbReference type="InterPro" id="IPR006767">
    <property type="entry name" value="Cwf19-like_C_dom-2"/>
</dbReference>
<name>A0A6A6RTT8_9PLEO</name>
<evidence type="ECO:0000313" key="6">
    <source>
        <dbReference type="Proteomes" id="UP000799753"/>
    </source>
</evidence>
<evidence type="ECO:0000259" key="3">
    <source>
        <dbReference type="Pfam" id="PF04676"/>
    </source>
</evidence>
<feature type="region of interest" description="Disordered" evidence="2">
    <location>
        <begin position="314"/>
        <end position="336"/>
    </location>
</feature>
<feature type="compositionally biased region" description="Acidic residues" evidence="2">
    <location>
        <begin position="105"/>
        <end position="114"/>
    </location>
</feature>
<sequence>MGLEDFEKELAASKAKETRKKRDRSHHHSSRHDRGDEGDERHGQKRSRHHRETSEERARRKRRERERDADSEGRPRRKHKDDDDDDDDDRLTRKRTSRRHRVEEDAAPDDDQLEEAGTIQEEAGTIQEEAGATREEAGAIQEEAGVIQEEAGATREEAGATLERDHWMQAPSAMDVDYVQRKKKEDKSQWVRASGEMVQPHRTQETELREETPEEEAAGEFKQRDVAYTFGDAGSHWRMTKLRGIYRIAKEQGRPVEDVAMDKYGDLRDFDEAREEEIEVDRRNTYGKEYVGKEKPSGELYQERRLEAAIHRPARQPAQEDELPQGEIVPDPEPSTATVQLSQTELNRLKAQMMKAKMKGAANAAELEAQYNAAVSGGASNRGSNVVMLNAMDNRMLAGGRKGEVTELTNKRGLERGLVVENEDMSIEDMVRQERRTKGQRGGEGMLLAEKIAKDSKFDNNLDYLDENASKLATRAPKSTVNLRNTAISDYHKTNRILDSCPLCHHEEKSPPQPPVAPVVSLATRVFLTLPTEPEISSGGAIIVPIQHHTNLLECDDDEWDEMRNFMKCLTRMYAAQGRDVIFYENAAHPGRQLHAAMTAVPIPFELGDTAPAFFREAILASDAEWSQHKPIIDTLKASRNGLGKSAFRKSLAKEMPYFHVWFELDGGMAHVVEDARRWPRGDLFAREVLGGMLDVEVEVVKRQGKWVKGDRRVEGWRRSWRKFDWTDLLAE</sequence>
<evidence type="ECO:0000259" key="4">
    <source>
        <dbReference type="Pfam" id="PF04677"/>
    </source>
</evidence>
<feature type="compositionally biased region" description="Basic residues" evidence="2">
    <location>
        <begin position="17"/>
        <end position="31"/>
    </location>
</feature>
<dbReference type="Pfam" id="PF04676">
    <property type="entry name" value="CwfJ_C_2"/>
    <property type="match status" value="1"/>
</dbReference>
<comment type="similarity">
    <text evidence="1">Belongs to the CWF19 family.</text>
</comment>
<feature type="domain" description="Cwf19-like protein C-terminal" evidence="3">
    <location>
        <begin position="625"/>
        <end position="727"/>
    </location>
</feature>
<dbReference type="PANTHER" id="PTHR12072:SF5">
    <property type="entry name" value="CWF19-LIKE PROTEIN 2"/>
    <property type="match status" value="1"/>
</dbReference>
<evidence type="ECO:0000256" key="2">
    <source>
        <dbReference type="SAM" id="MobiDB-lite"/>
    </source>
</evidence>
<dbReference type="Proteomes" id="UP000799753">
    <property type="component" value="Unassembled WGS sequence"/>
</dbReference>
<evidence type="ECO:0008006" key="7">
    <source>
        <dbReference type="Google" id="ProtNLM"/>
    </source>
</evidence>
<dbReference type="EMBL" id="MU006791">
    <property type="protein sequence ID" value="KAF2638111.1"/>
    <property type="molecule type" value="Genomic_DNA"/>
</dbReference>
<dbReference type="Pfam" id="PF04677">
    <property type="entry name" value="CwfJ_C_1"/>
    <property type="match status" value="1"/>
</dbReference>